<reference evidence="2 3" key="1">
    <citation type="submission" date="2019-12" db="EMBL/GenBank/DDBJ databases">
        <title>Genomic-based taxomic classification of the family Erythrobacteraceae.</title>
        <authorList>
            <person name="Xu L."/>
        </authorList>
    </citation>
    <scope>NUCLEOTIDE SEQUENCE [LARGE SCALE GENOMIC DNA]</scope>
    <source>
        <strain evidence="2 3">KCTC 42453</strain>
    </source>
</reference>
<dbReference type="EMBL" id="WTYL01000003">
    <property type="protein sequence ID" value="MXP45082.1"/>
    <property type="molecule type" value="Genomic_DNA"/>
</dbReference>
<comment type="caution">
    <text evidence="2">The sequence shown here is derived from an EMBL/GenBank/DDBJ whole genome shotgun (WGS) entry which is preliminary data.</text>
</comment>
<keyword evidence="3" id="KW-1185">Reference proteome</keyword>
<dbReference type="RefSeq" id="WP_160756721.1">
    <property type="nucleotide sequence ID" value="NZ_WTYL01000003.1"/>
</dbReference>
<feature type="region of interest" description="Disordered" evidence="1">
    <location>
        <begin position="1"/>
        <end position="68"/>
    </location>
</feature>
<name>A0A845B6I7_9SPHN</name>
<proteinExistence type="predicted"/>
<evidence type="ECO:0000256" key="1">
    <source>
        <dbReference type="SAM" id="MobiDB-lite"/>
    </source>
</evidence>
<accession>A0A845B6I7</accession>
<evidence type="ECO:0000313" key="2">
    <source>
        <dbReference type="EMBL" id="MXP45082.1"/>
    </source>
</evidence>
<gene>
    <name evidence="2" type="ORF">GRI65_11550</name>
</gene>
<organism evidence="2 3">
    <name type="scientific">Allopontixanthobacter sediminis</name>
    <dbReference type="NCBI Taxonomy" id="1689985"/>
    <lineage>
        <taxon>Bacteria</taxon>
        <taxon>Pseudomonadati</taxon>
        <taxon>Pseudomonadota</taxon>
        <taxon>Alphaproteobacteria</taxon>
        <taxon>Sphingomonadales</taxon>
        <taxon>Erythrobacteraceae</taxon>
        <taxon>Allopontixanthobacter</taxon>
    </lineage>
</organism>
<dbReference type="AlphaFoldDB" id="A0A845B6I7"/>
<dbReference type="Proteomes" id="UP000431922">
    <property type="component" value="Unassembled WGS sequence"/>
</dbReference>
<sequence length="68" mass="7214">MNIDQYGAVTAATQPGQQPDEVNPDQGGDTVNPQSPTEFPPGREDIDEPQPAQPDITPPPLETPPPPD</sequence>
<feature type="compositionally biased region" description="Pro residues" evidence="1">
    <location>
        <begin position="56"/>
        <end position="68"/>
    </location>
</feature>
<protein>
    <submittedName>
        <fullName evidence="2">Uncharacterized protein</fullName>
    </submittedName>
</protein>
<evidence type="ECO:0000313" key="3">
    <source>
        <dbReference type="Proteomes" id="UP000431922"/>
    </source>
</evidence>